<dbReference type="Gene3D" id="1.20.1720.10">
    <property type="entry name" value="Multidrug resistance protein D"/>
    <property type="match status" value="1"/>
</dbReference>
<name>N4W2Y1_COLOR</name>
<evidence type="ECO:0000313" key="7">
    <source>
        <dbReference type="Proteomes" id="UP000014480"/>
    </source>
</evidence>
<feature type="domain" description="Major facilitator superfamily (MFS) profile" evidence="5">
    <location>
        <begin position="1"/>
        <end position="145"/>
    </location>
</feature>
<reference evidence="7" key="1">
    <citation type="journal article" date="2013" name="New Phytol.">
        <title>Comparative genomic and transcriptomic analyses reveal the hemibiotrophic stage shift of Colletotrichum fungi.</title>
        <authorList>
            <person name="Gan P."/>
            <person name="Ikeda K."/>
            <person name="Irieda H."/>
            <person name="Narusaka M."/>
            <person name="O'Connell R.J."/>
            <person name="Narusaka Y."/>
            <person name="Takano Y."/>
            <person name="Kubo Y."/>
            <person name="Shirasu K."/>
        </authorList>
    </citation>
    <scope>NUCLEOTIDE SEQUENCE [LARGE SCALE GENOMIC DNA]</scope>
    <source>
        <strain evidence="7">104-T / ATCC 96160 / CBS 514.97 / LARS 414 / MAFF 240422</strain>
    </source>
</reference>
<sequence length="145" mass="15553">MAAFNLTSAARCARVPRRLPSRCSCSARGIQGLACAGMNVLVRVIVADKVSLRENAKNWSVFTFLGGVLGWGSGPVLGGYITSGASWRWCFAINLPVAFTSMLLIYFVLRSELLGPQPIPSLDETTGTGRRTTFAKRLQTIEAGG</sequence>
<dbReference type="HOGENOM" id="CLU_1786730_0_0_1"/>
<evidence type="ECO:0000256" key="2">
    <source>
        <dbReference type="ARBA" id="ARBA00022692"/>
    </source>
</evidence>
<dbReference type="OrthoDB" id="6770063at2759"/>
<protein>
    <submittedName>
        <fullName evidence="6">Efflux pump dotC</fullName>
    </submittedName>
</protein>
<dbReference type="InterPro" id="IPR020846">
    <property type="entry name" value="MFS_dom"/>
</dbReference>
<reference evidence="7" key="2">
    <citation type="journal article" date="2019" name="Mol. Plant Microbe Interact.">
        <title>Genome sequence resources for four phytopathogenic fungi from the Colletotrichum orbiculare species complex.</title>
        <authorList>
            <person name="Gan P."/>
            <person name="Tsushima A."/>
            <person name="Narusaka M."/>
            <person name="Narusaka Y."/>
            <person name="Takano Y."/>
            <person name="Kubo Y."/>
            <person name="Shirasu K."/>
        </authorList>
    </citation>
    <scope>GENOME REANNOTATION</scope>
    <source>
        <strain evidence="7">104-T / ATCC 96160 / CBS 514.97 / LARS 414 / MAFF 240422</strain>
    </source>
</reference>
<organism evidence="6 7">
    <name type="scientific">Colletotrichum orbiculare (strain 104-T / ATCC 96160 / CBS 514.97 / LARS 414 / MAFF 240422)</name>
    <name type="common">Cucumber anthracnose fungus</name>
    <name type="synonym">Colletotrichum lagenarium</name>
    <dbReference type="NCBI Taxonomy" id="1213857"/>
    <lineage>
        <taxon>Eukaryota</taxon>
        <taxon>Fungi</taxon>
        <taxon>Dikarya</taxon>
        <taxon>Ascomycota</taxon>
        <taxon>Pezizomycotina</taxon>
        <taxon>Sordariomycetes</taxon>
        <taxon>Hypocreomycetidae</taxon>
        <taxon>Glomerellales</taxon>
        <taxon>Glomerellaceae</taxon>
        <taxon>Colletotrichum</taxon>
        <taxon>Colletotrichum orbiculare species complex</taxon>
    </lineage>
</organism>
<keyword evidence="7" id="KW-1185">Reference proteome</keyword>
<keyword evidence="2" id="KW-0812">Transmembrane</keyword>
<dbReference type="InterPro" id="IPR036259">
    <property type="entry name" value="MFS_trans_sf"/>
</dbReference>
<keyword evidence="4" id="KW-0472">Membrane</keyword>
<dbReference type="InterPro" id="IPR011701">
    <property type="entry name" value="MFS"/>
</dbReference>
<dbReference type="AlphaFoldDB" id="N4W2Y1"/>
<dbReference type="GO" id="GO:0005886">
    <property type="term" value="C:plasma membrane"/>
    <property type="evidence" value="ECO:0007669"/>
    <property type="project" value="TreeGrafter"/>
</dbReference>
<evidence type="ECO:0000313" key="6">
    <source>
        <dbReference type="EMBL" id="TDZ23378.1"/>
    </source>
</evidence>
<dbReference type="GO" id="GO:0022857">
    <property type="term" value="F:transmembrane transporter activity"/>
    <property type="evidence" value="ECO:0007669"/>
    <property type="project" value="InterPro"/>
</dbReference>
<evidence type="ECO:0000259" key="5">
    <source>
        <dbReference type="PROSITE" id="PS50850"/>
    </source>
</evidence>
<gene>
    <name evidence="6" type="primary">dotC-5</name>
    <name evidence="6" type="ORF">Cob_v003663</name>
</gene>
<comment type="subcellular location">
    <subcellularLocation>
        <location evidence="1">Membrane</location>
        <topology evidence="1">Multi-pass membrane protein</topology>
    </subcellularLocation>
</comment>
<proteinExistence type="predicted"/>
<evidence type="ECO:0000256" key="1">
    <source>
        <dbReference type="ARBA" id="ARBA00004141"/>
    </source>
</evidence>
<accession>N4W2Y1</accession>
<comment type="caution">
    <text evidence="6">The sequence shown here is derived from an EMBL/GenBank/DDBJ whole genome shotgun (WGS) entry which is preliminary data.</text>
</comment>
<keyword evidence="3" id="KW-1133">Transmembrane helix</keyword>
<dbReference type="Proteomes" id="UP000014480">
    <property type="component" value="Unassembled WGS sequence"/>
</dbReference>
<dbReference type="EMBL" id="AMCV02000006">
    <property type="protein sequence ID" value="TDZ23378.1"/>
    <property type="molecule type" value="Genomic_DNA"/>
</dbReference>
<dbReference type="PANTHER" id="PTHR23501:SF39">
    <property type="entry name" value="MULTIDRUG TRANSPORTER, PUTATIVE (AFU_ORTHOLOGUE AFUA_1G05010)-RELATED"/>
    <property type="match status" value="1"/>
</dbReference>
<dbReference type="eggNOG" id="KOG0254">
    <property type="taxonomic scope" value="Eukaryota"/>
</dbReference>
<evidence type="ECO:0000256" key="3">
    <source>
        <dbReference type="ARBA" id="ARBA00022989"/>
    </source>
</evidence>
<dbReference type="SUPFAM" id="SSF103473">
    <property type="entry name" value="MFS general substrate transporter"/>
    <property type="match status" value="1"/>
</dbReference>
<dbReference type="Pfam" id="PF07690">
    <property type="entry name" value="MFS_1"/>
    <property type="match status" value="1"/>
</dbReference>
<dbReference type="PROSITE" id="PS50850">
    <property type="entry name" value="MFS"/>
    <property type="match status" value="1"/>
</dbReference>
<dbReference type="PANTHER" id="PTHR23501">
    <property type="entry name" value="MAJOR FACILITATOR SUPERFAMILY"/>
    <property type="match status" value="1"/>
</dbReference>
<evidence type="ECO:0000256" key="4">
    <source>
        <dbReference type="ARBA" id="ARBA00023136"/>
    </source>
</evidence>